<name>A0A1M6WRI7_9BRAD</name>
<dbReference type="EMBL" id="LT670844">
    <property type="protein sequence ID" value="SHK96357.1"/>
    <property type="molecule type" value="Genomic_DNA"/>
</dbReference>
<reference evidence="2 3" key="1">
    <citation type="submission" date="2016-11" db="EMBL/GenBank/DDBJ databases">
        <authorList>
            <person name="Jaros S."/>
            <person name="Januszkiewicz K."/>
            <person name="Wedrychowicz H."/>
        </authorList>
    </citation>
    <scope>NUCLEOTIDE SEQUENCE [LARGE SCALE GENOMIC DNA]</scope>
    <source>
        <strain evidence="2 3">GAS499</strain>
    </source>
</reference>
<dbReference type="InterPro" id="IPR029045">
    <property type="entry name" value="ClpP/crotonase-like_dom_sf"/>
</dbReference>
<dbReference type="SUPFAM" id="SSF52096">
    <property type="entry name" value="ClpP/crotonase"/>
    <property type="match status" value="1"/>
</dbReference>
<dbReference type="AlphaFoldDB" id="A0A1M6WRI7"/>
<dbReference type="Proteomes" id="UP000189935">
    <property type="component" value="Chromosome I"/>
</dbReference>
<sequence>MFRFGTFRAKVQRAGNTQFEFVLSHRLHLDKNTFSQQAGNHLASRRIGFDRFQPGQDMKFATGLLAAVLFLAGVSASHAVVRIGEDRGGRIGTYVDKYQGLRSSGETVIIDGLCASACTIVLGAVPHDKICVTSNATLGFHAAWDFGANGRAITNPEATQMLYSMYPSQVRRWIAARGGLTPHMIFLRGRQLMSMYKPCYLDAQASAPRSSRRDRNSPQQDVISPDAGVLARQPD</sequence>
<evidence type="ECO:0000313" key="3">
    <source>
        <dbReference type="Proteomes" id="UP000189935"/>
    </source>
</evidence>
<evidence type="ECO:0000256" key="1">
    <source>
        <dbReference type="SAM" id="MobiDB-lite"/>
    </source>
</evidence>
<organism evidence="2 3">
    <name type="scientific">Bradyrhizobium lablabi</name>
    <dbReference type="NCBI Taxonomy" id="722472"/>
    <lineage>
        <taxon>Bacteria</taxon>
        <taxon>Pseudomonadati</taxon>
        <taxon>Pseudomonadota</taxon>
        <taxon>Alphaproteobacteria</taxon>
        <taxon>Hyphomicrobiales</taxon>
        <taxon>Nitrobacteraceae</taxon>
        <taxon>Bradyrhizobium</taxon>
    </lineage>
</organism>
<protein>
    <submittedName>
        <fullName evidence="2">Uncharacterized protein</fullName>
    </submittedName>
</protein>
<gene>
    <name evidence="2" type="ORF">SAMN05444159_4644</name>
</gene>
<feature type="region of interest" description="Disordered" evidence="1">
    <location>
        <begin position="206"/>
        <end position="235"/>
    </location>
</feature>
<evidence type="ECO:0000313" key="2">
    <source>
        <dbReference type="EMBL" id="SHK96357.1"/>
    </source>
</evidence>
<proteinExistence type="predicted"/>
<accession>A0A1M6WRI7</accession>